<name>A0ABP3CF55_9GAMM</name>
<accession>A0ABP3CF55</accession>
<sequence>MTGIEFAYGSTYNNDFKAICQWNYYESLGYFNCFEQVSYGCIVGADFNGL</sequence>
<keyword evidence="2" id="KW-1185">Reference proteome</keyword>
<evidence type="ECO:0000313" key="2">
    <source>
        <dbReference type="Proteomes" id="UP001501221"/>
    </source>
</evidence>
<dbReference type="Proteomes" id="UP001501221">
    <property type="component" value="Unassembled WGS sequence"/>
</dbReference>
<gene>
    <name evidence="1" type="ORF">GCM10009123_05490</name>
</gene>
<reference evidence="2" key="1">
    <citation type="journal article" date="2019" name="Int. J. Syst. Evol. Microbiol.">
        <title>The Global Catalogue of Microorganisms (GCM) 10K type strain sequencing project: providing services to taxonomists for standard genome sequencing and annotation.</title>
        <authorList>
            <consortium name="The Broad Institute Genomics Platform"/>
            <consortium name="The Broad Institute Genome Sequencing Center for Infectious Disease"/>
            <person name="Wu L."/>
            <person name="Ma J."/>
        </authorList>
    </citation>
    <scope>NUCLEOTIDE SEQUENCE [LARGE SCALE GENOMIC DNA]</scope>
    <source>
        <strain evidence="2">JCM 16211</strain>
    </source>
</reference>
<protein>
    <submittedName>
        <fullName evidence="1">Uncharacterized protein</fullName>
    </submittedName>
</protein>
<proteinExistence type="predicted"/>
<evidence type="ECO:0000313" key="1">
    <source>
        <dbReference type="EMBL" id="GAA0201060.1"/>
    </source>
</evidence>
<comment type="caution">
    <text evidence="1">The sequence shown here is derived from an EMBL/GenBank/DDBJ whole genome shotgun (WGS) entry which is preliminary data.</text>
</comment>
<organism evidence="1 2">
    <name type="scientific">Kangiella japonica</name>
    <dbReference type="NCBI Taxonomy" id="647384"/>
    <lineage>
        <taxon>Bacteria</taxon>
        <taxon>Pseudomonadati</taxon>
        <taxon>Pseudomonadota</taxon>
        <taxon>Gammaproteobacteria</taxon>
        <taxon>Kangiellales</taxon>
        <taxon>Kangiellaceae</taxon>
        <taxon>Kangiella</taxon>
    </lineage>
</organism>
<dbReference type="EMBL" id="BAAAFM010000001">
    <property type="protein sequence ID" value="GAA0201060.1"/>
    <property type="molecule type" value="Genomic_DNA"/>
</dbReference>